<dbReference type="Pfam" id="PF06812">
    <property type="entry name" value="ImpA_N"/>
    <property type="match status" value="1"/>
</dbReference>
<gene>
    <name evidence="2" type="ORF">C8D90_11442</name>
</gene>
<keyword evidence="3" id="KW-1185">Reference proteome</keyword>
<sequence length="349" mass="37593">MAIETLLSPIAADNPCGDNLEYDADFQALEKAATGKAEQQFGSTIIPAEAPDWALVERLSTALLARTKDLRVMLYLTRAWCQLRGLTGYADGLELVHQALVRYWEPLLPLLEFDGEADPMFRLNALAGLGDNAALTSSMRAALLLSGPAGEISLRDAGALLDGTKHECPNFPGGKPRLQDELARPDNPAAIQIQRVTQLLAGIRAEVTRHLGESALPEMSGVLRLFDMLSRASQIGAEQPESAPEPAAPAAAAPAAAAQPVMAPVAASAPFSWHGAQVQTRDDVVLMLEKIKEYFRQNEPSHPAPLMIARVQRLVTMDFMQLVSDLAPDGLRQLETILGHSGDGDDEHD</sequence>
<organism evidence="2 3">
    <name type="scientific">Enterobacillus tribolii</name>
    <dbReference type="NCBI Taxonomy" id="1487935"/>
    <lineage>
        <taxon>Bacteria</taxon>
        <taxon>Pseudomonadati</taxon>
        <taxon>Pseudomonadota</taxon>
        <taxon>Gammaproteobacteria</taxon>
        <taxon>Enterobacterales</taxon>
        <taxon>Hafniaceae</taxon>
        <taxon>Enterobacillus</taxon>
    </lineage>
</organism>
<protein>
    <submittedName>
        <fullName evidence="2">Type VI secretion system protein ImpA</fullName>
    </submittedName>
</protein>
<evidence type="ECO:0000259" key="1">
    <source>
        <dbReference type="Pfam" id="PF06812"/>
    </source>
</evidence>
<dbReference type="InterPro" id="IPR010657">
    <property type="entry name" value="ImpA_N"/>
</dbReference>
<name>A0A370Q6Z1_9GAMM</name>
<dbReference type="AlphaFoldDB" id="A0A370Q6Z1"/>
<dbReference type="NCBIfam" id="TIGR03363">
    <property type="entry name" value="VI_chp_8"/>
    <property type="match status" value="1"/>
</dbReference>
<reference evidence="2 3" key="1">
    <citation type="submission" date="2018-07" db="EMBL/GenBank/DDBJ databases">
        <title>Genomic Encyclopedia of Type Strains, Phase IV (KMG-IV): sequencing the most valuable type-strain genomes for metagenomic binning, comparative biology and taxonomic classification.</title>
        <authorList>
            <person name="Goeker M."/>
        </authorList>
    </citation>
    <scope>NUCLEOTIDE SEQUENCE [LARGE SCALE GENOMIC DNA]</scope>
    <source>
        <strain evidence="2 3">DSM 103736</strain>
    </source>
</reference>
<dbReference type="PANTHER" id="PTHR37951:SF1">
    <property type="entry name" value="TYPE VI SECRETION SYSTEM COMPONENT TSSA1"/>
    <property type="match status" value="1"/>
</dbReference>
<dbReference type="OrthoDB" id="9771118at2"/>
<feature type="domain" description="ImpA N-terminal" evidence="1">
    <location>
        <begin position="7"/>
        <end position="129"/>
    </location>
</feature>
<dbReference type="Proteomes" id="UP000254848">
    <property type="component" value="Unassembled WGS sequence"/>
</dbReference>
<dbReference type="RefSeq" id="WP_115460316.1">
    <property type="nucleotide sequence ID" value="NZ_QRAP01000014.1"/>
</dbReference>
<dbReference type="InterPro" id="IPR017740">
    <property type="entry name" value="TssA-like"/>
</dbReference>
<proteinExistence type="predicted"/>
<accession>A0A370Q6Z1</accession>
<dbReference type="EMBL" id="QRAP01000014">
    <property type="protein sequence ID" value="RDK84123.1"/>
    <property type="molecule type" value="Genomic_DNA"/>
</dbReference>
<evidence type="ECO:0000313" key="2">
    <source>
        <dbReference type="EMBL" id="RDK84123.1"/>
    </source>
</evidence>
<dbReference type="PANTHER" id="PTHR37951">
    <property type="entry name" value="CYTOPLASMIC PROTEIN-RELATED"/>
    <property type="match status" value="1"/>
</dbReference>
<comment type="caution">
    <text evidence="2">The sequence shown here is derived from an EMBL/GenBank/DDBJ whole genome shotgun (WGS) entry which is preliminary data.</text>
</comment>
<evidence type="ECO:0000313" key="3">
    <source>
        <dbReference type="Proteomes" id="UP000254848"/>
    </source>
</evidence>